<sequence length="79" mass="8550">MAADDEARRVRDAVRRHARTRAFAEAEQILSALLSDPGVQAARARITPTPTPPLPLASENTAVRLGKTTASEDTWVLTL</sequence>
<accession>A0ABP6K6W1</accession>
<keyword evidence="2" id="KW-1185">Reference proteome</keyword>
<organism evidence="1 2">
    <name type="scientific">Streptomyces enissocaesilis</name>
    <dbReference type="NCBI Taxonomy" id="332589"/>
    <lineage>
        <taxon>Bacteria</taxon>
        <taxon>Bacillati</taxon>
        <taxon>Actinomycetota</taxon>
        <taxon>Actinomycetes</taxon>
        <taxon>Kitasatosporales</taxon>
        <taxon>Streptomycetaceae</taxon>
        <taxon>Streptomyces</taxon>
        <taxon>Streptomyces rochei group</taxon>
    </lineage>
</organism>
<name>A0ABP6K6W1_9ACTN</name>
<dbReference type="EMBL" id="BAAAUD010000089">
    <property type="protein sequence ID" value="GAA2969722.1"/>
    <property type="molecule type" value="Genomic_DNA"/>
</dbReference>
<evidence type="ECO:0000313" key="1">
    <source>
        <dbReference type="EMBL" id="GAA2969722.1"/>
    </source>
</evidence>
<proteinExistence type="predicted"/>
<protein>
    <submittedName>
        <fullName evidence="1">Uncharacterized protein</fullName>
    </submittedName>
</protein>
<dbReference type="Proteomes" id="UP001500403">
    <property type="component" value="Unassembled WGS sequence"/>
</dbReference>
<reference evidence="2" key="1">
    <citation type="journal article" date="2019" name="Int. J. Syst. Evol. Microbiol.">
        <title>The Global Catalogue of Microorganisms (GCM) 10K type strain sequencing project: providing services to taxonomists for standard genome sequencing and annotation.</title>
        <authorList>
            <consortium name="The Broad Institute Genomics Platform"/>
            <consortium name="The Broad Institute Genome Sequencing Center for Infectious Disease"/>
            <person name="Wu L."/>
            <person name="Ma J."/>
        </authorList>
    </citation>
    <scope>NUCLEOTIDE SEQUENCE [LARGE SCALE GENOMIC DNA]</scope>
    <source>
        <strain evidence="2">JCM 9088</strain>
    </source>
</reference>
<gene>
    <name evidence="1" type="ORF">GCM10010446_63720</name>
</gene>
<evidence type="ECO:0000313" key="2">
    <source>
        <dbReference type="Proteomes" id="UP001500403"/>
    </source>
</evidence>
<comment type="caution">
    <text evidence="1">The sequence shown here is derived from an EMBL/GenBank/DDBJ whole genome shotgun (WGS) entry which is preliminary data.</text>
</comment>